<dbReference type="AlphaFoldDB" id="A0AAP0QIR0"/>
<dbReference type="PROSITE" id="PS51485">
    <property type="entry name" value="PHYTOCYANIN"/>
    <property type="match status" value="1"/>
</dbReference>
<keyword evidence="2" id="KW-0645">Protease</keyword>
<reference evidence="9 10" key="1">
    <citation type="submission" date="2024-05" db="EMBL/GenBank/DDBJ databases">
        <title>Haplotype-resolved chromosome-level genome assembly of Huyou (Citrus changshanensis).</title>
        <authorList>
            <person name="Miao C."/>
            <person name="Chen W."/>
            <person name="Wu Y."/>
            <person name="Wang L."/>
            <person name="Zhao S."/>
            <person name="Grierson D."/>
            <person name="Xu C."/>
            <person name="Chen K."/>
        </authorList>
    </citation>
    <scope>NUCLEOTIDE SEQUENCE [LARGE SCALE GENOMIC DNA]</scope>
    <source>
        <strain evidence="9">01-14</strain>
        <tissue evidence="9">Leaf</tissue>
    </source>
</reference>
<protein>
    <recommendedName>
        <fullName evidence="11">Peptidase A1 domain-containing protein</fullName>
    </recommendedName>
</protein>
<name>A0AAP0QIR0_9ROSI</name>
<dbReference type="PANTHER" id="PTHR47967">
    <property type="entry name" value="OS07G0603500 PROTEIN-RELATED"/>
    <property type="match status" value="1"/>
</dbReference>
<dbReference type="PROSITE" id="PS00141">
    <property type="entry name" value="ASP_PROTEASE"/>
    <property type="match status" value="1"/>
</dbReference>
<dbReference type="InterPro" id="IPR033121">
    <property type="entry name" value="PEPTIDASE_A1"/>
</dbReference>
<dbReference type="PANTHER" id="PTHR47967:SF14">
    <property type="entry name" value="EUKARYOTIC ASPARTYL PROTEASE FAMILY PROTEIN"/>
    <property type="match status" value="1"/>
</dbReference>
<organism evidence="9 10">
    <name type="scientific">Citrus x changshan-huyou</name>
    <dbReference type="NCBI Taxonomy" id="2935761"/>
    <lineage>
        <taxon>Eukaryota</taxon>
        <taxon>Viridiplantae</taxon>
        <taxon>Streptophyta</taxon>
        <taxon>Embryophyta</taxon>
        <taxon>Tracheophyta</taxon>
        <taxon>Spermatophyta</taxon>
        <taxon>Magnoliopsida</taxon>
        <taxon>eudicotyledons</taxon>
        <taxon>Gunneridae</taxon>
        <taxon>Pentapetalae</taxon>
        <taxon>rosids</taxon>
        <taxon>malvids</taxon>
        <taxon>Sapindales</taxon>
        <taxon>Rutaceae</taxon>
        <taxon>Aurantioideae</taxon>
        <taxon>Citrus</taxon>
    </lineage>
</organism>
<evidence type="ECO:0000256" key="5">
    <source>
        <dbReference type="ARBA" id="ARBA00023157"/>
    </source>
</evidence>
<evidence type="ECO:0000256" key="6">
    <source>
        <dbReference type="ARBA" id="ARBA00023180"/>
    </source>
</evidence>
<dbReference type="GO" id="GO:0006508">
    <property type="term" value="P:proteolysis"/>
    <property type="evidence" value="ECO:0007669"/>
    <property type="project" value="UniProtKB-KW"/>
</dbReference>
<sequence length="578" mass="64681">MATAATVRVGGGGGAEKVVSLGGVGFSKTHKVGGESGGWTNPKANIGDVDYYKKWASSRNFSIGDTIVFEYNRQSDNVIVSRNRQDFESCRTKSLNRGASTTGSDSILLRFTGSHYFWSGFPGHCQAGQKFEILVREVLFYSLIFTLMSINAATFPTPSRPTQLTIKLIHRDSILSPYNNPNENPAHRVQRGINISIARLAYLQEKIRSHNTYQAQILPSNDISNSLFYVNISIGQPPVPQFTAMDTGSSLLWVHCYPCRDCSPQLGTIFYPSRSSSYAYVPCDSEQCRYFPYARCSAYKHRCIYTQLYLIGPETSVFVSTEQLTFKNTDESTIHVQDVVFGCGFSTNRNFKFSGIFGLGIGRSSLVSQLNSSFSYCIGSLHDPDYLHNKLILGDGAIIDEGDATPLQFIDGHYYITLEAISVDGRMLDINPNIFKRDDSGGGVMIDSGTDVTWLVKEAYEALRDEVMIRLEGEQMRSYSWPDKLCYHGIMSSDLKGFPTVRFHFRGGAELALEKDSMFYQPRPDAFCMAVNPASINNRYVNFSLIGMMAQQFYNVGYDIGRKQITFQRMDCEVLDDD</sequence>
<keyword evidence="10" id="KW-1185">Reference proteome</keyword>
<dbReference type="InterPro" id="IPR001969">
    <property type="entry name" value="Aspartic_peptidase_AS"/>
</dbReference>
<dbReference type="SUPFAM" id="SSF49503">
    <property type="entry name" value="Cupredoxins"/>
    <property type="match status" value="1"/>
</dbReference>
<dbReference type="FunFam" id="2.60.40.420:FF:000034">
    <property type="entry name" value="Cupredoxin superfamily protein"/>
    <property type="match status" value="1"/>
</dbReference>
<dbReference type="InterPro" id="IPR008972">
    <property type="entry name" value="Cupredoxin"/>
</dbReference>
<dbReference type="GO" id="GO:0004190">
    <property type="term" value="F:aspartic-type endopeptidase activity"/>
    <property type="evidence" value="ECO:0007669"/>
    <property type="project" value="UniProtKB-KW"/>
</dbReference>
<evidence type="ECO:0000256" key="2">
    <source>
        <dbReference type="ARBA" id="ARBA00022670"/>
    </source>
</evidence>
<feature type="domain" description="Peptidase A1" evidence="8">
    <location>
        <begin position="228"/>
        <end position="568"/>
    </location>
</feature>
<evidence type="ECO:0000259" key="7">
    <source>
        <dbReference type="PROSITE" id="PS51485"/>
    </source>
</evidence>
<dbReference type="Pfam" id="PF14543">
    <property type="entry name" value="TAXi_N"/>
    <property type="match status" value="1"/>
</dbReference>
<dbReference type="PROSITE" id="PS51767">
    <property type="entry name" value="PEPTIDASE_A1"/>
    <property type="match status" value="1"/>
</dbReference>
<dbReference type="GO" id="GO:0009055">
    <property type="term" value="F:electron transfer activity"/>
    <property type="evidence" value="ECO:0007669"/>
    <property type="project" value="InterPro"/>
</dbReference>
<dbReference type="Gene3D" id="2.60.40.420">
    <property type="entry name" value="Cupredoxins - blue copper proteins"/>
    <property type="match status" value="1"/>
</dbReference>
<dbReference type="Gene3D" id="2.40.70.10">
    <property type="entry name" value="Acid Proteases"/>
    <property type="match status" value="2"/>
</dbReference>
<evidence type="ECO:0000313" key="9">
    <source>
        <dbReference type="EMBL" id="KAK9187281.1"/>
    </source>
</evidence>
<comment type="caution">
    <text evidence="9">The sequence shown here is derived from an EMBL/GenBank/DDBJ whole genome shotgun (WGS) entry which is preliminary data.</text>
</comment>
<gene>
    <name evidence="9" type="ORF">WN944_018673</name>
</gene>
<accession>A0AAP0QIR0</accession>
<dbReference type="Proteomes" id="UP001428341">
    <property type="component" value="Unassembled WGS sequence"/>
</dbReference>
<dbReference type="InterPro" id="IPR021109">
    <property type="entry name" value="Peptidase_aspartic_dom_sf"/>
</dbReference>
<keyword evidence="3" id="KW-0064">Aspartyl protease</keyword>
<dbReference type="GO" id="GO:0005576">
    <property type="term" value="C:extracellular region"/>
    <property type="evidence" value="ECO:0007669"/>
    <property type="project" value="TreeGrafter"/>
</dbReference>
<proteinExistence type="inferred from homology"/>
<evidence type="ECO:0000256" key="3">
    <source>
        <dbReference type="ARBA" id="ARBA00022750"/>
    </source>
</evidence>
<dbReference type="Pfam" id="PF02298">
    <property type="entry name" value="Cu_bind_like"/>
    <property type="match status" value="1"/>
</dbReference>
<keyword evidence="6" id="KW-0325">Glycoprotein</keyword>
<dbReference type="Pfam" id="PF14541">
    <property type="entry name" value="TAXi_C"/>
    <property type="match status" value="1"/>
</dbReference>
<evidence type="ECO:0000259" key="8">
    <source>
        <dbReference type="PROSITE" id="PS51767"/>
    </source>
</evidence>
<dbReference type="CDD" id="cd05476">
    <property type="entry name" value="pepsin_A_like_plant"/>
    <property type="match status" value="1"/>
</dbReference>
<dbReference type="EMBL" id="JBCGBO010000007">
    <property type="protein sequence ID" value="KAK9187281.1"/>
    <property type="molecule type" value="Genomic_DNA"/>
</dbReference>
<dbReference type="InterPro" id="IPR051708">
    <property type="entry name" value="Plant_Aspart_Prot_A1"/>
</dbReference>
<keyword evidence="4" id="KW-0378">Hydrolase</keyword>
<dbReference type="InterPro" id="IPR032861">
    <property type="entry name" value="TAXi_N"/>
</dbReference>
<keyword evidence="5" id="KW-1015">Disulfide bond</keyword>
<feature type="domain" description="Phytocyanin" evidence="7">
    <location>
        <begin position="28"/>
        <end position="137"/>
    </location>
</feature>
<dbReference type="InterPro" id="IPR003245">
    <property type="entry name" value="Phytocyanin_dom"/>
</dbReference>
<dbReference type="SUPFAM" id="SSF50630">
    <property type="entry name" value="Acid proteases"/>
    <property type="match status" value="1"/>
</dbReference>
<evidence type="ECO:0000313" key="10">
    <source>
        <dbReference type="Proteomes" id="UP001428341"/>
    </source>
</evidence>
<dbReference type="InterPro" id="IPR034161">
    <property type="entry name" value="Pepsin-like_plant"/>
</dbReference>
<dbReference type="FunFam" id="2.40.70.10:FF:000033">
    <property type="entry name" value="Aspartyl protease family protein"/>
    <property type="match status" value="1"/>
</dbReference>
<evidence type="ECO:0008006" key="11">
    <source>
        <dbReference type="Google" id="ProtNLM"/>
    </source>
</evidence>
<evidence type="ECO:0000256" key="4">
    <source>
        <dbReference type="ARBA" id="ARBA00022801"/>
    </source>
</evidence>
<evidence type="ECO:0000256" key="1">
    <source>
        <dbReference type="ARBA" id="ARBA00007447"/>
    </source>
</evidence>
<comment type="similarity">
    <text evidence="1">Belongs to the peptidase A1 family.</text>
</comment>
<dbReference type="InterPro" id="IPR032799">
    <property type="entry name" value="TAXi_C"/>
</dbReference>